<evidence type="ECO:0000313" key="2">
    <source>
        <dbReference type="EMBL" id="CAG2242968.1"/>
    </source>
</evidence>
<organism evidence="2 3">
    <name type="scientific">Mytilus edulis</name>
    <name type="common">Blue mussel</name>
    <dbReference type="NCBI Taxonomy" id="6550"/>
    <lineage>
        <taxon>Eukaryota</taxon>
        <taxon>Metazoa</taxon>
        <taxon>Spiralia</taxon>
        <taxon>Lophotrochozoa</taxon>
        <taxon>Mollusca</taxon>
        <taxon>Bivalvia</taxon>
        <taxon>Autobranchia</taxon>
        <taxon>Pteriomorphia</taxon>
        <taxon>Mytilida</taxon>
        <taxon>Mytiloidea</taxon>
        <taxon>Mytilidae</taxon>
        <taxon>Mytilinae</taxon>
        <taxon>Mytilus</taxon>
    </lineage>
</organism>
<protein>
    <recommendedName>
        <fullName evidence="4">G-protein coupled receptors family 1 profile domain-containing protein</fullName>
    </recommendedName>
</protein>
<keyword evidence="1" id="KW-0472">Membrane</keyword>
<keyword evidence="1" id="KW-1133">Transmembrane helix</keyword>
<feature type="transmembrane region" description="Helical" evidence="1">
    <location>
        <begin position="7"/>
        <end position="27"/>
    </location>
</feature>
<sequence>MLVGLNTVFLVSSIPISVYVIGYNQWYEEGDTRDLAVLGLMWPITNILMYSNNTFNFALYILSGKLIRKEALKLLCCSKTNINADTELAANRQPEANGIHIARHNRILTNNMALQSVTRMSDIKIRNLRNLIQIGEIVRQQRIQMIDEMSQQKNRRLTKCLNK</sequence>
<reference evidence="2" key="1">
    <citation type="submission" date="2021-03" db="EMBL/GenBank/DDBJ databases">
        <authorList>
            <person name="Bekaert M."/>
        </authorList>
    </citation>
    <scope>NUCLEOTIDE SEQUENCE</scope>
</reference>
<name>A0A8S3UL39_MYTED</name>
<accession>A0A8S3UL39</accession>
<dbReference type="EMBL" id="CAJPWZ010002689">
    <property type="protein sequence ID" value="CAG2242968.1"/>
    <property type="molecule type" value="Genomic_DNA"/>
</dbReference>
<keyword evidence="1" id="KW-0812">Transmembrane</keyword>
<evidence type="ECO:0008006" key="4">
    <source>
        <dbReference type="Google" id="ProtNLM"/>
    </source>
</evidence>
<dbReference type="SUPFAM" id="SSF81321">
    <property type="entry name" value="Family A G protein-coupled receptor-like"/>
    <property type="match status" value="1"/>
</dbReference>
<gene>
    <name evidence="2" type="ORF">MEDL_55136</name>
</gene>
<evidence type="ECO:0000256" key="1">
    <source>
        <dbReference type="SAM" id="Phobius"/>
    </source>
</evidence>
<evidence type="ECO:0000313" key="3">
    <source>
        <dbReference type="Proteomes" id="UP000683360"/>
    </source>
</evidence>
<dbReference type="OrthoDB" id="9983318at2759"/>
<keyword evidence="3" id="KW-1185">Reference proteome</keyword>
<dbReference type="Gene3D" id="1.20.1070.10">
    <property type="entry name" value="Rhodopsin 7-helix transmembrane proteins"/>
    <property type="match status" value="1"/>
</dbReference>
<dbReference type="AlphaFoldDB" id="A0A8S3UL39"/>
<proteinExistence type="predicted"/>
<comment type="caution">
    <text evidence="2">The sequence shown here is derived from an EMBL/GenBank/DDBJ whole genome shotgun (WGS) entry which is preliminary data.</text>
</comment>
<feature type="transmembrane region" description="Helical" evidence="1">
    <location>
        <begin position="39"/>
        <end position="62"/>
    </location>
</feature>
<dbReference type="Proteomes" id="UP000683360">
    <property type="component" value="Unassembled WGS sequence"/>
</dbReference>